<evidence type="ECO:0000256" key="7">
    <source>
        <dbReference type="SAM" id="MobiDB-lite"/>
    </source>
</evidence>
<feature type="region of interest" description="Disordered" evidence="7">
    <location>
        <begin position="1"/>
        <end position="25"/>
    </location>
</feature>
<dbReference type="STRING" id="1088818.A0A2I0BH27"/>
<keyword evidence="2 6" id="KW-0547">Nucleotide-binding</keyword>
<evidence type="ECO:0000256" key="5">
    <source>
        <dbReference type="ARBA" id="ARBA00033033"/>
    </source>
</evidence>
<evidence type="ECO:0000313" key="10">
    <source>
        <dbReference type="Proteomes" id="UP000236161"/>
    </source>
</evidence>
<evidence type="ECO:0000256" key="2">
    <source>
        <dbReference type="ARBA" id="ARBA00022741"/>
    </source>
</evidence>
<evidence type="ECO:0000313" key="9">
    <source>
        <dbReference type="EMBL" id="PKA67095.1"/>
    </source>
</evidence>
<dbReference type="InterPro" id="IPR014729">
    <property type="entry name" value="Rossmann-like_a/b/a_fold"/>
</dbReference>
<evidence type="ECO:0000256" key="1">
    <source>
        <dbReference type="ARBA" id="ARBA00022598"/>
    </source>
</evidence>
<dbReference type="PANTHER" id="PTHR11956:SF5">
    <property type="entry name" value="ARGININE--TRNA LIGASE, CYTOPLASMIC"/>
    <property type="match status" value="1"/>
</dbReference>
<dbReference type="GO" id="GO:0048608">
    <property type="term" value="P:reproductive structure development"/>
    <property type="evidence" value="ECO:0007669"/>
    <property type="project" value="UniProtKB-ARBA"/>
</dbReference>
<dbReference type="InterPro" id="IPR005148">
    <property type="entry name" value="Arg-tRNA-synth_N"/>
</dbReference>
<feature type="domain" description="Arginyl tRNA synthetase N-terminal" evidence="8">
    <location>
        <begin position="31"/>
        <end position="95"/>
    </location>
</feature>
<dbReference type="GO" id="GO:0005524">
    <property type="term" value="F:ATP binding"/>
    <property type="evidence" value="ECO:0007669"/>
    <property type="project" value="UniProtKB-KW"/>
</dbReference>
<comment type="similarity">
    <text evidence="6">Belongs to the class-I aminoacyl-tRNA synthetase family.</text>
</comment>
<protein>
    <recommendedName>
        <fullName evidence="5">Arginyl-tRNA synthetase</fullName>
    </recommendedName>
</protein>
<keyword evidence="3 6" id="KW-0067">ATP-binding</keyword>
<dbReference type="Gene3D" id="3.30.1360.70">
    <property type="entry name" value="Arginyl tRNA synthetase N-terminal domain"/>
    <property type="match status" value="1"/>
</dbReference>
<name>A0A2I0BH27_9ASPA</name>
<dbReference type="GO" id="GO:0004814">
    <property type="term" value="F:arginine-tRNA ligase activity"/>
    <property type="evidence" value="ECO:0007669"/>
    <property type="project" value="InterPro"/>
</dbReference>
<dbReference type="SUPFAM" id="SSF52374">
    <property type="entry name" value="Nucleotidylyl transferase"/>
    <property type="match status" value="1"/>
</dbReference>
<dbReference type="InterPro" id="IPR001278">
    <property type="entry name" value="Arg-tRNA-ligase"/>
</dbReference>
<evidence type="ECO:0000256" key="6">
    <source>
        <dbReference type="RuleBase" id="RU363038"/>
    </source>
</evidence>
<dbReference type="EMBL" id="KZ451883">
    <property type="protein sequence ID" value="PKA67095.1"/>
    <property type="molecule type" value="Genomic_DNA"/>
</dbReference>
<proteinExistence type="inferred from homology"/>
<keyword evidence="4 6" id="KW-0030">Aminoacyl-tRNA synthetase</keyword>
<keyword evidence="6" id="KW-0648">Protein biosynthesis</keyword>
<dbReference type="GO" id="GO:0009791">
    <property type="term" value="P:post-embryonic development"/>
    <property type="evidence" value="ECO:0007669"/>
    <property type="project" value="UniProtKB-ARBA"/>
</dbReference>
<dbReference type="GO" id="GO:0005737">
    <property type="term" value="C:cytoplasm"/>
    <property type="evidence" value="ECO:0007669"/>
    <property type="project" value="InterPro"/>
</dbReference>
<keyword evidence="10" id="KW-1185">Reference proteome</keyword>
<dbReference type="SMART" id="SM01016">
    <property type="entry name" value="Arg_tRNA_synt_N"/>
    <property type="match status" value="1"/>
</dbReference>
<dbReference type="PROSITE" id="PS00178">
    <property type="entry name" value="AA_TRNA_LIGASE_I"/>
    <property type="match status" value="1"/>
</dbReference>
<dbReference type="PANTHER" id="PTHR11956">
    <property type="entry name" value="ARGINYL-TRNA SYNTHETASE"/>
    <property type="match status" value="1"/>
</dbReference>
<evidence type="ECO:0000259" key="8">
    <source>
        <dbReference type="SMART" id="SM01016"/>
    </source>
</evidence>
<keyword evidence="1 6" id="KW-0436">Ligase</keyword>
<dbReference type="Proteomes" id="UP000236161">
    <property type="component" value="Unassembled WGS sequence"/>
</dbReference>
<dbReference type="InterPro" id="IPR035684">
    <property type="entry name" value="ArgRS_core"/>
</dbReference>
<dbReference type="InterPro" id="IPR036695">
    <property type="entry name" value="Arg-tRNA-synth_N_sf"/>
</dbReference>
<reference evidence="9 10" key="1">
    <citation type="journal article" date="2017" name="Nature">
        <title>The Apostasia genome and the evolution of orchids.</title>
        <authorList>
            <person name="Zhang G.Q."/>
            <person name="Liu K.W."/>
            <person name="Li Z."/>
            <person name="Lohaus R."/>
            <person name="Hsiao Y.Y."/>
            <person name="Niu S.C."/>
            <person name="Wang J.Y."/>
            <person name="Lin Y.C."/>
            <person name="Xu Q."/>
            <person name="Chen L.J."/>
            <person name="Yoshida K."/>
            <person name="Fujiwara S."/>
            <person name="Wang Z.W."/>
            <person name="Zhang Y.Q."/>
            <person name="Mitsuda N."/>
            <person name="Wang M."/>
            <person name="Liu G.H."/>
            <person name="Pecoraro L."/>
            <person name="Huang H.X."/>
            <person name="Xiao X.J."/>
            <person name="Lin M."/>
            <person name="Wu X.Y."/>
            <person name="Wu W.L."/>
            <person name="Chen Y.Y."/>
            <person name="Chang S.B."/>
            <person name="Sakamoto S."/>
            <person name="Ohme-Takagi M."/>
            <person name="Yagi M."/>
            <person name="Zeng S.J."/>
            <person name="Shen C.Y."/>
            <person name="Yeh C.M."/>
            <person name="Luo Y.B."/>
            <person name="Tsai W.C."/>
            <person name="Van de Peer Y."/>
            <person name="Liu Z.J."/>
        </authorList>
    </citation>
    <scope>NUCLEOTIDE SEQUENCE [LARGE SCALE GENOMIC DNA]</scope>
    <source>
        <strain evidence="10">cv. Shenzhen</strain>
        <tissue evidence="9">Stem</tissue>
    </source>
</reference>
<accession>A0A2I0BH27</accession>
<dbReference type="AlphaFoldDB" id="A0A2I0BH27"/>
<dbReference type="GO" id="GO:0006420">
    <property type="term" value="P:arginyl-tRNA aminoacylation"/>
    <property type="evidence" value="ECO:0007669"/>
    <property type="project" value="InterPro"/>
</dbReference>
<organism evidence="9 10">
    <name type="scientific">Apostasia shenzhenica</name>
    <dbReference type="NCBI Taxonomy" id="1088818"/>
    <lineage>
        <taxon>Eukaryota</taxon>
        <taxon>Viridiplantae</taxon>
        <taxon>Streptophyta</taxon>
        <taxon>Embryophyta</taxon>
        <taxon>Tracheophyta</taxon>
        <taxon>Spermatophyta</taxon>
        <taxon>Magnoliopsida</taxon>
        <taxon>Liliopsida</taxon>
        <taxon>Asparagales</taxon>
        <taxon>Orchidaceae</taxon>
        <taxon>Apostasioideae</taxon>
        <taxon>Apostasia</taxon>
    </lineage>
</organism>
<gene>
    <name evidence="9" type="ORF">AXF42_Ash004587</name>
</gene>
<dbReference type="InterPro" id="IPR001412">
    <property type="entry name" value="aa-tRNA-synth_I_CS"/>
</dbReference>
<dbReference type="PRINTS" id="PR01038">
    <property type="entry name" value="TRNASYNTHARG"/>
</dbReference>
<evidence type="ECO:0000256" key="4">
    <source>
        <dbReference type="ARBA" id="ARBA00023146"/>
    </source>
</evidence>
<dbReference type="Gene3D" id="3.40.50.620">
    <property type="entry name" value="HUPs"/>
    <property type="match status" value="2"/>
</dbReference>
<evidence type="ECO:0000256" key="3">
    <source>
        <dbReference type="ARBA" id="ARBA00022840"/>
    </source>
</evidence>
<dbReference type="OrthoDB" id="68056at2759"/>
<dbReference type="SUPFAM" id="SSF55190">
    <property type="entry name" value="Arginyl-tRNA synthetase (ArgRS), N-terminal 'additional' domain"/>
    <property type="match status" value="1"/>
</dbReference>
<sequence>MSGDAINSAPPQGHAAETVEHGSVRTGSVKQQLSRLFEVSLRATLPEDSSIEPLIAICTAKFGDYQWLAIARNLPPSDIIESTSVAGSGFVNIVLSNKWVAQNIQNMLLNGIGVWAPLLSLNRAVVDFSSPNIAKEMHVGHLRSTIIGDTLARMLEFSEVEVLRRNHVGDWGTQGGDARYRNAWMKICEISRREFDLVYQHLGVDLEERGESFYNPYIPKVLEELTSKGLIKESDGARVIFIEKQSNPLIVVKRDGGYNYASTDLAALWSFVPTLVVKPIDAYGSPSSSHQKVGSAFSLSLYAVILNFILLHRLLGFGDPLVSVFGSIVLTVDDSKSRRLYMHLI</sequence>
<dbReference type="Pfam" id="PF00750">
    <property type="entry name" value="tRNA-synt_1d"/>
    <property type="match status" value="1"/>
</dbReference>